<evidence type="ECO:0000313" key="1">
    <source>
        <dbReference type="EMBL" id="MEQ2179466.1"/>
    </source>
</evidence>
<dbReference type="Proteomes" id="UP001476798">
    <property type="component" value="Unassembled WGS sequence"/>
</dbReference>
<dbReference type="EMBL" id="JAHRIO010062906">
    <property type="protein sequence ID" value="MEQ2179466.1"/>
    <property type="molecule type" value="Genomic_DNA"/>
</dbReference>
<evidence type="ECO:0000313" key="2">
    <source>
        <dbReference type="Proteomes" id="UP001476798"/>
    </source>
</evidence>
<accession>A0ABV0P7M8</accession>
<reference evidence="1 2" key="1">
    <citation type="submission" date="2021-06" db="EMBL/GenBank/DDBJ databases">
        <authorList>
            <person name="Palmer J.M."/>
        </authorList>
    </citation>
    <scope>NUCLEOTIDE SEQUENCE [LARGE SCALE GENOMIC DNA]</scope>
    <source>
        <strain evidence="1 2">GA_2019</strain>
        <tissue evidence="1">Muscle</tissue>
    </source>
</reference>
<gene>
    <name evidence="1" type="ORF">GOODEAATRI_025223</name>
</gene>
<comment type="caution">
    <text evidence="1">The sequence shown here is derived from an EMBL/GenBank/DDBJ whole genome shotgun (WGS) entry which is preliminary data.</text>
</comment>
<name>A0ABV0P7M8_9TELE</name>
<keyword evidence="2" id="KW-1185">Reference proteome</keyword>
<sequence>MSRGKSKTESIQSSLLSHQENEKLEELLGRSPSMWSLQHTGVVCFIKDNPQRSYYIRMDPCLLCQASVLLLRPLHKHEVARAPCLPSQASHSEDSHRFSLVQACHHLPPQAEQVHLHRLHRPKLQLHHFHRLHGPLPPHLQCPPTACHLLRHLRARIAVWVSLHLLYHLYPAGLVEEGLHLLPLHLLLHLLKLIFLQISPLLLRPVAHHNLLLHPSEKEKAEEPCLTRSESERI</sequence>
<protein>
    <submittedName>
        <fullName evidence="1">Uncharacterized protein</fullName>
    </submittedName>
</protein>
<organism evidence="1 2">
    <name type="scientific">Goodea atripinnis</name>
    <dbReference type="NCBI Taxonomy" id="208336"/>
    <lineage>
        <taxon>Eukaryota</taxon>
        <taxon>Metazoa</taxon>
        <taxon>Chordata</taxon>
        <taxon>Craniata</taxon>
        <taxon>Vertebrata</taxon>
        <taxon>Euteleostomi</taxon>
        <taxon>Actinopterygii</taxon>
        <taxon>Neopterygii</taxon>
        <taxon>Teleostei</taxon>
        <taxon>Neoteleostei</taxon>
        <taxon>Acanthomorphata</taxon>
        <taxon>Ovalentaria</taxon>
        <taxon>Atherinomorphae</taxon>
        <taxon>Cyprinodontiformes</taxon>
        <taxon>Goodeidae</taxon>
        <taxon>Goodea</taxon>
    </lineage>
</organism>
<proteinExistence type="predicted"/>